<dbReference type="SFLD" id="SFLDG00358">
    <property type="entry name" value="Main_(cytGST)"/>
    <property type="match status" value="2"/>
</dbReference>
<dbReference type="InterPro" id="IPR045074">
    <property type="entry name" value="GST_C_Tau"/>
</dbReference>
<dbReference type="InterPro" id="IPR004045">
    <property type="entry name" value="Glutathione_S-Trfase_N"/>
</dbReference>
<keyword evidence="5" id="KW-0808">Transferase</keyword>
<comment type="catalytic activity">
    <reaction evidence="7">
        <text>RX + glutathione = an S-substituted glutathione + a halide anion + H(+)</text>
        <dbReference type="Rhea" id="RHEA:16437"/>
        <dbReference type="ChEBI" id="CHEBI:15378"/>
        <dbReference type="ChEBI" id="CHEBI:16042"/>
        <dbReference type="ChEBI" id="CHEBI:17792"/>
        <dbReference type="ChEBI" id="CHEBI:57925"/>
        <dbReference type="ChEBI" id="CHEBI:90779"/>
        <dbReference type="EC" id="2.5.1.18"/>
    </reaction>
</comment>
<dbReference type="PANTHER" id="PTHR11260">
    <property type="entry name" value="GLUTATHIONE S-TRANSFERASE, GST, SUPERFAMILY, GST DOMAIN CONTAINING"/>
    <property type="match status" value="1"/>
</dbReference>
<sequence>MTLLFTEYNQRDRRMTENEGKVKLLGCWASPFSRRVEMALKLKGISYEYLEEALPNKSPLLLELNPIHKKVPVLVHNDKILPESHLILEYIDQTWSNNPILPQDPYEKAMARFWAKFIDEQILTVGFRSLVKAEKGREVAIEEAREKFAFLEKEVTGKDFFGGKTIGFVDMVAGSIIPFCLARLWEGMRIDVIPEDEFPELNRWIKNLKDIESVRECIPHREKQIEHMMKKEEVKLLGIWASPFSRRIEMALKLKGVPYEYVEEILEKKSPLLLALNPIHKKIPVLVHNGKTILESQVILEYIDETWKHNPLLPRDPYERSKARFLAKLVDEQIITAGFVSMARADEKGREVLAEQTRELIMNLEKELVGKDFFGDKTVGFLDLVAGSVIPFCLERGWEGIGLEVISEDKFPEYKRWVKNLEKVDFVKDCIPPKEKHVEHMNHMGERIRSA</sequence>
<feature type="domain" description="GST N-terminal" evidence="8">
    <location>
        <begin position="232"/>
        <end position="311"/>
    </location>
</feature>
<gene>
    <name evidence="10" type="ORF">HID58_090361</name>
</gene>
<dbReference type="InterPro" id="IPR045073">
    <property type="entry name" value="Omega/Tau-like"/>
</dbReference>
<dbReference type="Pfam" id="PF00043">
    <property type="entry name" value="GST_C"/>
    <property type="match status" value="1"/>
</dbReference>
<evidence type="ECO:0000256" key="4">
    <source>
        <dbReference type="ARBA" id="ARBA00022575"/>
    </source>
</evidence>
<feature type="domain" description="GST C-terminal" evidence="9">
    <location>
        <begin position="316"/>
        <end position="444"/>
    </location>
</feature>
<dbReference type="CDD" id="cd03185">
    <property type="entry name" value="GST_C_Tau"/>
    <property type="match status" value="2"/>
</dbReference>
<evidence type="ECO:0000313" key="11">
    <source>
        <dbReference type="Proteomes" id="UP000824890"/>
    </source>
</evidence>
<evidence type="ECO:0000259" key="8">
    <source>
        <dbReference type="PROSITE" id="PS50404"/>
    </source>
</evidence>
<accession>A0ABQ7X0B5</accession>
<evidence type="ECO:0000256" key="3">
    <source>
        <dbReference type="ARBA" id="ARBA00022490"/>
    </source>
</evidence>
<dbReference type="InterPro" id="IPR004046">
    <property type="entry name" value="GST_C"/>
</dbReference>
<evidence type="ECO:0000256" key="6">
    <source>
        <dbReference type="ARBA" id="ARBA00025743"/>
    </source>
</evidence>
<dbReference type="EMBL" id="JAGKQM010002558">
    <property type="protein sequence ID" value="KAH0849346.1"/>
    <property type="molecule type" value="Genomic_DNA"/>
</dbReference>
<evidence type="ECO:0000256" key="5">
    <source>
        <dbReference type="ARBA" id="ARBA00022679"/>
    </source>
</evidence>
<comment type="caution">
    <text evidence="10">The sequence shown here is derived from an EMBL/GenBank/DDBJ whole genome shotgun (WGS) entry which is preliminary data.</text>
</comment>
<feature type="domain" description="GST N-terminal" evidence="8">
    <location>
        <begin position="20"/>
        <end position="99"/>
    </location>
</feature>
<evidence type="ECO:0000313" key="10">
    <source>
        <dbReference type="EMBL" id="KAH0849346.1"/>
    </source>
</evidence>
<evidence type="ECO:0000259" key="9">
    <source>
        <dbReference type="PROSITE" id="PS50405"/>
    </source>
</evidence>
<proteinExistence type="inferred from homology"/>
<feature type="domain" description="GST C-terminal" evidence="9">
    <location>
        <begin position="104"/>
        <end position="225"/>
    </location>
</feature>
<dbReference type="PROSITE" id="PS50405">
    <property type="entry name" value="GST_CTER"/>
    <property type="match status" value="2"/>
</dbReference>
<comment type="subcellular location">
    <subcellularLocation>
        <location evidence="1">Cytoplasm</location>
        <location evidence="1">Cytosol</location>
    </subcellularLocation>
</comment>
<dbReference type="Gene3D" id="3.40.30.10">
    <property type="entry name" value="Glutaredoxin"/>
    <property type="match status" value="2"/>
</dbReference>
<comment type="similarity">
    <text evidence="6">Belongs to the GST superfamily. Tau family.</text>
</comment>
<keyword evidence="3" id="KW-0963">Cytoplasm</keyword>
<dbReference type="Pfam" id="PF02798">
    <property type="entry name" value="GST_N"/>
    <property type="match status" value="2"/>
</dbReference>
<dbReference type="SFLD" id="SFLDG01152">
    <property type="entry name" value="Main.3:_Omega-_and_Tau-like"/>
    <property type="match status" value="2"/>
</dbReference>
<evidence type="ECO:0000256" key="1">
    <source>
        <dbReference type="ARBA" id="ARBA00004514"/>
    </source>
</evidence>
<evidence type="ECO:0000256" key="7">
    <source>
        <dbReference type="ARBA" id="ARBA00047960"/>
    </source>
</evidence>
<dbReference type="InterPro" id="IPR010987">
    <property type="entry name" value="Glutathione-S-Trfase_C-like"/>
</dbReference>
<dbReference type="Gene3D" id="1.20.1050.10">
    <property type="match status" value="2"/>
</dbReference>
<dbReference type="EC" id="2.5.1.18" evidence="2"/>
<reference evidence="10 11" key="1">
    <citation type="submission" date="2021-05" db="EMBL/GenBank/DDBJ databases">
        <title>Genome Assembly of Synthetic Allotetraploid Brassica napus Reveals Homoeologous Exchanges between Subgenomes.</title>
        <authorList>
            <person name="Davis J.T."/>
        </authorList>
    </citation>
    <scope>NUCLEOTIDE SEQUENCE [LARGE SCALE GENOMIC DNA]</scope>
    <source>
        <strain evidence="11">cv. Da-Ae</strain>
        <tissue evidence="10">Seedling</tissue>
    </source>
</reference>
<evidence type="ECO:0000256" key="2">
    <source>
        <dbReference type="ARBA" id="ARBA00012452"/>
    </source>
</evidence>
<name>A0ABQ7X0B5_BRANA</name>
<dbReference type="SUPFAM" id="SSF47616">
    <property type="entry name" value="GST C-terminal domain-like"/>
    <property type="match status" value="2"/>
</dbReference>
<dbReference type="InterPro" id="IPR036249">
    <property type="entry name" value="Thioredoxin-like_sf"/>
</dbReference>
<dbReference type="PROSITE" id="PS50404">
    <property type="entry name" value="GST_NTER"/>
    <property type="match status" value="2"/>
</dbReference>
<dbReference type="InterPro" id="IPR036282">
    <property type="entry name" value="Glutathione-S-Trfase_C_sf"/>
</dbReference>
<protein>
    <recommendedName>
        <fullName evidence="2">glutathione transferase</fullName>
        <ecNumber evidence="2">2.5.1.18</ecNumber>
    </recommendedName>
</protein>
<organism evidence="10 11">
    <name type="scientific">Brassica napus</name>
    <name type="common">Rape</name>
    <dbReference type="NCBI Taxonomy" id="3708"/>
    <lineage>
        <taxon>Eukaryota</taxon>
        <taxon>Viridiplantae</taxon>
        <taxon>Streptophyta</taxon>
        <taxon>Embryophyta</taxon>
        <taxon>Tracheophyta</taxon>
        <taxon>Spermatophyta</taxon>
        <taxon>Magnoliopsida</taxon>
        <taxon>eudicotyledons</taxon>
        <taxon>Gunneridae</taxon>
        <taxon>Pentapetalae</taxon>
        <taxon>rosids</taxon>
        <taxon>malvids</taxon>
        <taxon>Brassicales</taxon>
        <taxon>Brassicaceae</taxon>
        <taxon>Brassiceae</taxon>
        <taxon>Brassica</taxon>
    </lineage>
</organism>
<dbReference type="CDD" id="cd03058">
    <property type="entry name" value="GST_N_Tau"/>
    <property type="match status" value="2"/>
</dbReference>
<dbReference type="SUPFAM" id="SSF52833">
    <property type="entry name" value="Thioredoxin-like"/>
    <property type="match status" value="2"/>
</dbReference>
<dbReference type="Proteomes" id="UP000824890">
    <property type="component" value="Unassembled WGS sequence"/>
</dbReference>
<dbReference type="SFLD" id="SFLDS00019">
    <property type="entry name" value="Glutathione_Transferase_(cytos"/>
    <property type="match status" value="2"/>
</dbReference>
<keyword evidence="11" id="KW-1185">Reference proteome</keyword>
<keyword evidence="4" id="KW-0216">Detoxification</keyword>
<dbReference type="InterPro" id="IPR040079">
    <property type="entry name" value="Glutathione_S-Trfase"/>
</dbReference>
<dbReference type="PANTHER" id="PTHR11260:SF639">
    <property type="entry name" value="GLUTATHIONE S-TRANSFERASE U1"/>
    <property type="match status" value="1"/>
</dbReference>